<proteinExistence type="predicted"/>
<name>A0ABX3I1G5_9BACI</name>
<sequence>MIKSRPEVAGFLHRHISAFCKITWDMDIFRKAKIPMCKTVQIGKRIIKHYVSVNQREMLY</sequence>
<evidence type="ECO:0008006" key="3">
    <source>
        <dbReference type="Google" id="ProtNLM"/>
    </source>
</evidence>
<gene>
    <name evidence="1" type="ORF">BTA31_16210</name>
</gene>
<comment type="caution">
    <text evidence="1">The sequence shown here is derived from an EMBL/GenBank/DDBJ whole genome shotgun (WGS) entry which is preliminary data.</text>
</comment>
<reference evidence="1 2" key="1">
    <citation type="submission" date="2016-12" db="EMBL/GenBank/DDBJ databases">
        <title>Bacillus phylogenomics.</title>
        <authorList>
            <person name="Dunlap C."/>
        </authorList>
    </citation>
    <scope>NUCLEOTIDE SEQUENCE [LARGE SCALE GENOMIC DNA]</scope>
    <source>
        <strain evidence="1 2">NRRL B-41327</strain>
    </source>
</reference>
<dbReference type="Proteomes" id="UP000187046">
    <property type="component" value="Unassembled WGS sequence"/>
</dbReference>
<evidence type="ECO:0000313" key="2">
    <source>
        <dbReference type="Proteomes" id="UP000187046"/>
    </source>
</evidence>
<protein>
    <recommendedName>
        <fullName evidence="3">Transposase</fullName>
    </recommendedName>
</protein>
<organism evidence="1 2">
    <name type="scientific">Bacillus haynesii</name>
    <dbReference type="NCBI Taxonomy" id="1925021"/>
    <lineage>
        <taxon>Bacteria</taxon>
        <taxon>Bacillati</taxon>
        <taxon>Bacillota</taxon>
        <taxon>Bacilli</taxon>
        <taxon>Bacillales</taxon>
        <taxon>Bacillaceae</taxon>
        <taxon>Bacillus</taxon>
    </lineage>
</organism>
<accession>A0ABX3I1G5</accession>
<keyword evidence="2" id="KW-1185">Reference proteome</keyword>
<dbReference type="EMBL" id="MRBL01000018">
    <property type="protein sequence ID" value="OMI25918.1"/>
    <property type="molecule type" value="Genomic_DNA"/>
</dbReference>
<evidence type="ECO:0000313" key="1">
    <source>
        <dbReference type="EMBL" id="OMI25918.1"/>
    </source>
</evidence>